<sequence length="94" mass="10726">MAEAQKNPCIQMMEHLTFIKDLPTRKKPEVKRRAVEFDDLKMLKKLMAGNECCQRLAYYGMMSTNLVNYLHDRFGLGNGAAANAVTTWWGDIGQ</sequence>
<dbReference type="STRING" id="3818.A0A445AK69"/>
<dbReference type="InterPro" id="IPR036259">
    <property type="entry name" value="MFS_trans_sf"/>
</dbReference>
<gene>
    <name evidence="1" type="ORF">Ahy_B02g061075</name>
</gene>
<evidence type="ECO:0000313" key="1">
    <source>
        <dbReference type="EMBL" id="RYR26774.1"/>
    </source>
</evidence>
<name>A0A445AK69_ARAHY</name>
<dbReference type="EMBL" id="SDMP01000012">
    <property type="protein sequence ID" value="RYR26774.1"/>
    <property type="molecule type" value="Genomic_DNA"/>
</dbReference>
<evidence type="ECO:0000313" key="2">
    <source>
        <dbReference type="Proteomes" id="UP000289738"/>
    </source>
</evidence>
<proteinExistence type="predicted"/>
<dbReference type="AlphaFoldDB" id="A0A445AK69"/>
<comment type="caution">
    <text evidence="1">The sequence shown here is derived from an EMBL/GenBank/DDBJ whole genome shotgun (WGS) entry which is preliminary data.</text>
</comment>
<organism evidence="1 2">
    <name type="scientific">Arachis hypogaea</name>
    <name type="common">Peanut</name>
    <dbReference type="NCBI Taxonomy" id="3818"/>
    <lineage>
        <taxon>Eukaryota</taxon>
        <taxon>Viridiplantae</taxon>
        <taxon>Streptophyta</taxon>
        <taxon>Embryophyta</taxon>
        <taxon>Tracheophyta</taxon>
        <taxon>Spermatophyta</taxon>
        <taxon>Magnoliopsida</taxon>
        <taxon>eudicotyledons</taxon>
        <taxon>Gunneridae</taxon>
        <taxon>Pentapetalae</taxon>
        <taxon>rosids</taxon>
        <taxon>fabids</taxon>
        <taxon>Fabales</taxon>
        <taxon>Fabaceae</taxon>
        <taxon>Papilionoideae</taxon>
        <taxon>50 kb inversion clade</taxon>
        <taxon>dalbergioids sensu lato</taxon>
        <taxon>Dalbergieae</taxon>
        <taxon>Pterocarpus clade</taxon>
        <taxon>Arachis</taxon>
    </lineage>
</organism>
<reference evidence="1 2" key="1">
    <citation type="submission" date="2019-01" db="EMBL/GenBank/DDBJ databases">
        <title>Sequencing of cultivated peanut Arachis hypogaea provides insights into genome evolution and oil improvement.</title>
        <authorList>
            <person name="Chen X."/>
        </authorList>
    </citation>
    <scope>NUCLEOTIDE SEQUENCE [LARGE SCALE GENOMIC DNA]</scope>
    <source>
        <strain evidence="2">cv. Fuhuasheng</strain>
        <tissue evidence="1">Leaves</tissue>
    </source>
</reference>
<keyword evidence="2" id="KW-1185">Reference proteome</keyword>
<dbReference type="Gene3D" id="1.20.1250.20">
    <property type="entry name" value="MFS general substrate transporter like domains"/>
    <property type="match status" value="1"/>
</dbReference>
<protein>
    <submittedName>
        <fullName evidence="1">Uncharacterized protein</fullName>
    </submittedName>
</protein>
<dbReference type="Proteomes" id="UP000289738">
    <property type="component" value="Chromosome B02"/>
</dbReference>
<accession>A0A445AK69</accession>